<dbReference type="Proteomes" id="UP000266841">
    <property type="component" value="Unassembled WGS sequence"/>
</dbReference>
<evidence type="ECO:0000256" key="1">
    <source>
        <dbReference type="SAM" id="MobiDB-lite"/>
    </source>
</evidence>
<dbReference type="AlphaFoldDB" id="K0SR76"/>
<comment type="caution">
    <text evidence="2">The sequence shown here is derived from an EMBL/GenBank/DDBJ whole genome shotgun (WGS) entry which is preliminary data.</text>
</comment>
<sequence>MSAAAVSCIMPIRSKKSNKSKRSSSNGPPLVTEFSHAAHEHDRDPLHRRSQSQSRDASRMTMPDDITRPHTKATTIVGQNKRSGGTRRRKGGGCSDDSYISFDDRTRSTATISSRSSSSESSGGHSCIGRQSAGQRRSRRDRSFGRNTASLHQSISGEIDLWQPGSRSHASTAHLLLNSSFNIADDYEDWDMSMSERHFKKEDNAARAMRLSQEAAEFFHRAERDSAISKGRMYAKSPLEIVGPDASSSCSTVSSLTLPNTKRRGGSVAGTSTGQSCLSRLSHHSDVFRWNQR</sequence>
<evidence type="ECO:0000313" key="3">
    <source>
        <dbReference type="Proteomes" id="UP000266841"/>
    </source>
</evidence>
<feature type="compositionally biased region" description="Basic and acidic residues" evidence="1">
    <location>
        <begin position="36"/>
        <end position="47"/>
    </location>
</feature>
<feature type="region of interest" description="Disordered" evidence="1">
    <location>
        <begin position="253"/>
        <end position="276"/>
    </location>
</feature>
<name>K0SR76_THAOC</name>
<keyword evidence="3" id="KW-1185">Reference proteome</keyword>
<feature type="compositionally biased region" description="Basic residues" evidence="1">
    <location>
        <begin position="13"/>
        <end position="22"/>
    </location>
</feature>
<feature type="region of interest" description="Disordered" evidence="1">
    <location>
        <begin position="1"/>
        <end position="150"/>
    </location>
</feature>
<organism evidence="2 3">
    <name type="scientific">Thalassiosira oceanica</name>
    <name type="common">Marine diatom</name>
    <dbReference type="NCBI Taxonomy" id="159749"/>
    <lineage>
        <taxon>Eukaryota</taxon>
        <taxon>Sar</taxon>
        <taxon>Stramenopiles</taxon>
        <taxon>Ochrophyta</taxon>
        <taxon>Bacillariophyta</taxon>
        <taxon>Coscinodiscophyceae</taxon>
        <taxon>Thalassiosirophycidae</taxon>
        <taxon>Thalassiosirales</taxon>
        <taxon>Thalassiosiraceae</taxon>
        <taxon>Thalassiosira</taxon>
    </lineage>
</organism>
<reference evidence="2 3" key="1">
    <citation type="journal article" date="2012" name="Genome Biol.">
        <title>Genome and low-iron response of an oceanic diatom adapted to chronic iron limitation.</title>
        <authorList>
            <person name="Lommer M."/>
            <person name="Specht M."/>
            <person name="Roy A.S."/>
            <person name="Kraemer L."/>
            <person name="Andreson R."/>
            <person name="Gutowska M.A."/>
            <person name="Wolf J."/>
            <person name="Bergner S.V."/>
            <person name="Schilhabel M.B."/>
            <person name="Klostermeier U.C."/>
            <person name="Beiko R.G."/>
            <person name="Rosenstiel P."/>
            <person name="Hippler M."/>
            <person name="Laroche J."/>
        </authorList>
    </citation>
    <scope>NUCLEOTIDE SEQUENCE [LARGE SCALE GENOMIC DNA]</scope>
    <source>
        <strain evidence="2 3">CCMP1005</strain>
    </source>
</reference>
<dbReference type="EMBL" id="AGNL01018175">
    <property type="protein sequence ID" value="EJK63546.1"/>
    <property type="molecule type" value="Genomic_DNA"/>
</dbReference>
<feature type="compositionally biased region" description="Low complexity" evidence="1">
    <location>
        <begin position="108"/>
        <end position="122"/>
    </location>
</feature>
<accession>K0SR76</accession>
<gene>
    <name evidence="2" type="ORF">THAOC_15786</name>
</gene>
<protein>
    <submittedName>
        <fullName evidence="2">Uncharacterized protein</fullName>
    </submittedName>
</protein>
<evidence type="ECO:0000313" key="2">
    <source>
        <dbReference type="EMBL" id="EJK63546.1"/>
    </source>
</evidence>
<proteinExistence type="predicted"/>